<dbReference type="Pfam" id="PF00005">
    <property type="entry name" value="ABC_tran"/>
    <property type="match status" value="1"/>
</dbReference>
<dbReference type="GO" id="GO:0004888">
    <property type="term" value="F:transmembrane signaling receptor activity"/>
    <property type="evidence" value="ECO:0007669"/>
    <property type="project" value="InterPro"/>
</dbReference>
<keyword evidence="2 6" id="KW-0067">ATP-binding</keyword>
<evidence type="ECO:0000256" key="1">
    <source>
        <dbReference type="ARBA" id="ARBA00022741"/>
    </source>
</evidence>
<protein>
    <submittedName>
        <fullName evidence="6">Glycine/betaine ABC transporter ATP-binding protein</fullName>
    </submittedName>
</protein>
<dbReference type="Gene3D" id="1.10.287.950">
    <property type="entry name" value="Methyl-accepting chemotaxis protein"/>
    <property type="match status" value="1"/>
</dbReference>
<dbReference type="EMBL" id="PDKW01000042">
    <property type="protein sequence ID" value="PGH56059.1"/>
    <property type="molecule type" value="Genomic_DNA"/>
</dbReference>
<evidence type="ECO:0000256" key="2">
    <source>
        <dbReference type="ARBA" id="ARBA00022840"/>
    </source>
</evidence>
<dbReference type="GO" id="GO:0005524">
    <property type="term" value="F:ATP binding"/>
    <property type="evidence" value="ECO:0007669"/>
    <property type="project" value="UniProtKB-KW"/>
</dbReference>
<organism evidence="6 7">
    <name type="scientific">Azospirillum palustre</name>
    <dbReference type="NCBI Taxonomy" id="2044885"/>
    <lineage>
        <taxon>Bacteria</taxon>
        <taxon>Pseudomonadati</taxon>
        <taxon>Pseudomonadota</taxon>
        <taxon>Alphaproteobacteria</taxon>
        <taxon>Rhodospirillales</taxon>
        <taxon>Azospirillaceae</taxon>
        <taxon>Azospirillum</taxon>
    </lineage>
</organism>
<reference evidence="7" key="1">
    <citation type="submission" date="2017-10" db="EMBL/GenBank/DDBJ databases">
        <authorList>
            <person name="Kravchenko I.K."/>
            <person name="Grouzdev D.S."/>
        </authorList>
    </citation>
    <scope>NUCLEOTIDE SEQUENCE [LARGE SCALE GENOMIC DNA]</scope>
    <source>
        <strain evidence="7">B2</strain>
    </source>
</reference>
<evidence type="ECO:0000259" key="5">
    <source>
        <dbReference type="PROSITE" id="PS50893"/>
    </source>
</evidence>
<dbReference type="PANTHER" id="PTHR43869">
    <property type="entry name" value="GLYCINE BETAINE/PROLINE BETAINE TRANSPORT SYSTEM ATP-BINDING PROTEIN PROV"/>
    <property type="match status" value="1"/>
</dbReference>
<gene>
    <name evidence="6" type="ORF">CRT60_21115</name>
</gene>
<keyword evidence="1" id="KW-0547">Nucleotide-binding</keyword>
<keyword evidence="7" id="KW-1185">Reference proteome</keyword>
<dbReference type="InterPro" id="IPR027417">
    <property type="entry name" value="P-loop_NTPase"/>
</dbReference>
<dbReference type="GO" id="GO:0006935">
    <property type="term" value="P:chemotaxis"/>
    <property type="evidence" value="ECO:0007669"/>
    <property type="project" value="InterPro"/>
</dbReference>
<dbReference type="GO" id="GO:0007165">
    <property type="term" value="P:signal transduction"/>
    <property type="evidence" value="ECO:0007669"/>
    <property type="project" value="UniProtKB-KW"/>
</dbReference>
<dbReference type="SMART" id="SM00283">
    <property type="entry name" value="MA"/>
    <property type="match status" value="1"/>
</dbReference>
<evidence type="ECO:0000313" key="7">
    <source>
        <dbReference type="Proteomes" id="UP000225379"/>
    </source>
</evidence>
<feature type="domain" description="ABC transporter" evidence="5">
    <location>
        <begin position="26"/>
        <end position="262"/>
    </location>
</feature>
<dbReference type="InterPro" id="IPR051921">
    <property type="entry name" value="ABC_osmolyte_uptake_ATP-bind"/>
</dbReference>
<dbReference type="PROSITE" id="PS50111">
    <property type="entry name" value="CHEMOTAXIS_TRANSDUC_2"/>
    <property type="match status" value="1"/>
</dbReference>
<comment type="caution">
    <text evidence="6">The sequence shown here is derived from an EMBL/GenBank/DDBJ whole genome shotgun (WGS) entry which is preliminary data.</text>
</comment>
<dbReference type="InterPro" id="IPR003593">
    <property type="entry name" value="AAA+_ATPase"/>
</dbReference>
<sequence>MLSVTGLCKLYGGNAARALTMLHAGRDQADIQRETGAAVAVADVSFGLAAGEILGLLGRSNSGKSTLIRMVNRLVEPTSGIVCLNGRDMAAMKPAELVAARRDSMAMTFGAVALMPNRTVLENLAFGLEVAGLRRRERQDRARAVLTRMGLAHLADRRPPEIPSEARLRIGLARSLIGEPPLLLMDAPFAGVDPVLRLELEAEFLDWQRARRAAVLFTTQDPDEAMRIADRIAFMENGRFAQVGTLDEILGSPANDHVRSAFQDIAARRRERQRSVQLEALISHFERTAMEGLDTVDSSAGALDGTARQLTGIIDRTNEQAGETVVAAEQIASNVQSVAALADETFRSLGEIRLRIDDSTRIALSAVEEARKADQSVHSLRQSAEGIGNVVRIIDEITGQTNLLALNATIEAARAGEAGKGFAVVAQEVRQLASQTAKATQDVSLRIQAMQDATGNAAQALQSITAVIEEISTISLAIAKSMEAQAAASATIHASIDQAASGAGVVARNARDVTGGARDTESATRHVLSAAADLAGQTVRLRGSIEQLLDGIRTG</sequence>
<dbReference type="SMART" id="SM00382">
    <property type="entry name" value="AAA"/>
    <property type="match status" value="1"/>
</dbReference>
<dbReference type="GO" id="GO:0016887">
    <property type="term" value="F:ATP hydrolysis activity"/>
    <property type="evidence" value="ECO:0007669"/>
    <property type="project" value="InterPro"/>
</dbReference>
<dbReference type="AlphaFoldDB" id="A0A2B8BEB7"/>
<dbReference type="Gene3D" id="3.40.50.300">
    <property type="entry name" value="P-loop containing nucleotide triphosphate hydrolases"/>
    <property type="match status" value="1"/>
</dbReference>
<dbReference type="PROSITE" id="PS50893">
    <property type="entry name" value="ABC_TRANSPORTER_2"/>
    <property type="match status" value="1"/>
</dbReference>
<dbReference type="SUPFAM" id="SSF52540">
    <property type="entry name" value="P-loop containing nucleoside triphosphate hydrolases"/>
    <property type="match status" value="1"/>
</dbReference>
<dbReference type="GO" id="GO:0016020">
    <property type="term" value="C:membrane"/>
    <property type="evidence" value="ECO:0007669"/>
    <property type="project" value="InterPro"/>
</dbReference>
<dbReference type="PRINTS" id="PR00260">
    <property type="entry name" value="CHEMTRNSDUCR"/>
</dbReference>
<dbReference type="PANTHER" id="PTHR43869:SF1">
    <property type="entry name" value="GLYCINE BETAINE_PROLINE BETAINE TRANSPORT SYSTEM ATP-BINDING PROTEIN PROV"/>
    <property type="match status" value="1"/>
</dbReference>
<evidence type="ECO:0000313" key="6">
    <source>
        <dbReference type="EMBL" id="PGH56059.1"/>
    </source>
</evidence>
<dbReference type="OrthoDB" id="9802264at2"/>
<evidence type="ECO:0000256" key="3">
    <source>
        <dbReference type="PROSITE-ProRule" id="PRU00284"/>
    </source>
</evidence>
<dbReference type="InterPro" id="IPR003439">
    <property type="entry name" value="ABC_transporter-like_ATP-bd"/>
</dbReference>
<proteinExistence type="predicted"/>
<dbReference type="InterPro" id="IPR004090">
    <property type="entry name" value="Chemotax_Me-accpt_rcpt"/>
</dbReference>
<dbReference type="Proteomes" id="UP000225379">
    <property type="component" value="Unassembled WGS sequence"/>
</dbReference>
<feature type="domain" description="Methyl-accepting transducer" evidence="4">
    <location>
        <begin position="299"/>
        <end position="535"/>
    </location>
</feature>
<name>A0A2B8BEB7_9PROT</name>
<accession>A0A2B8BEB7</accession>
<dbReference type="InterPro" id="IPR004089">
    <property type="entry name" value="MCPsignal_dom"/>
</dbReference>
<keyword evidence="3" id="KW-0807">Transducer</keyword>
<evidence type="ECO:0000259" key="4">
    <source>
        <dbReference type="PROSITE" id="PS50111"/>
    </source>
</evidence>
<dbReference type="Pfam" id="PF00015">
    <property type="entry name" value="MCPsignal"/>
    <property type="match status" value="1"/>
</dbReference>
<dbReference type="SUPFAM" id="SSF58104">
    <property type="entry name" value="Methyl-accepting chemotaxis protein (MCP) signaling domain"/>
    <property type="match status" value="1"/>
</dbReference>